<dbReference type="RefSeq" id="WP_103201226.1">
    <property type="nucleotide sequence ID" value="NZ_JAFKOT010000004.1"/>
</dbReference>
<evidence type="ECO:0000259" key="3">
    <source>
        <dbReference type="Pfam" id="PF13505"/>
    </source>
</evidence>
<keyword evidence="1 2" id="KW-0732">Signal</keyword>
<comment type="caution">
    <text evidence="4">The sequence shown here is derived from an EMBL/GenBank/DDBJ whole genome shotgun (WGS) entry which is preliminary data.</text>
</comment>
<sequence>MIKRGWFVIPILCSMSSVAEEANVPASTQATYNSIALWVGSGTTNQDWLEGSNASFFEVEGGHLYSSNVLVNMNYSAQFFHPDSYTVRVDRALLSAGYRYALHEKLDVYAFYGLGGFREEERQKSTDTKLNSEKGLLRGGKVGFYYFATDKLSVQIEGEFTRSDWVDEDNAKLSVAYQWGERFGSSAFYKYRDAGKDYINEAGISLKWVY</sequence>
<evidence type="ECO:0000313" key="4">
    <source>
        <dbReference type="EMBL" id="POB41836.1"/>
    </source>
</evidence>
<accession>A0A2S3QVE6</accession>
<evidence type="ECO:0000313" key="5">
    <source>
        <dbReference type="Proteomes" id="UP000237466"/>
    </source>
</evidence>
<feature type="chain" id="PRO_5015504686" description="Outer membrane protein beta-barrel domain-containing protein" evidence="2">
    <location>
        <begin position="20"/>
        <end position="210"/>
    </location>
</feature>
<dbReference type="InterPro" id="IPR027385">
    <property type="entry name" value="Beta-barrel_OMP"/>
</dbReference>
<dbReference type="Pfam" id="PF13505">
    <property type="entry name" value="OMP_b-brl"/>
    <property type="match status" value="1"/>
</dbReference>
<dbReference type="Proteomes" id="UP000237466">
    <property type="component" value="Unassembled WGS sequence"/>
</dbReference>
<reference evidence="4 5" key="1">
    <citation type="journal article" date="2018" name="Front. Microbiol.">
        <title>Phylogeny of Vibrio vulnificus from the Analysis of the Core-Genome: Implications for Intra-Species Taxonomy.</title>
        <authorList>
            <person name="Roig F.J."/>
            <person name="Gonzalez-Candelas F."/>
            <person name="Sanjuan E."/>
            <person name="Fouz B."/>
            <person name="Feil E.J."/>
            <person name="Llorens C."/>
            <person name="Baker-Austin C."/>
            <person name="Oliver J.D."/>
            <person name="Danin-Poleg Y."/>
            <person name="Gibas C.J."/>
            <person name="Kashi Y."/>
            <person name="Gulig P.A."/>
            <person name="Morrison S.S."/>
            <person name="Amaro C."/>
        </authorList>
    </citation>
    <scope>NUCLEOTIDE SEQUENCE [LARGE SCALE GENOMIC DNA]</scope>
    <source>
        <strain evidence="4 5">CECT4608</strain>
    </source>
</reference>
<dbReference type="AlphaFoldDB" id="A0A2S3QVE6"/>
<dbReference type="EMBL" id="PDGH01000146">
    <property type="protein sequence ID" value="POB41836.1"/>
    <property type="molecule type" value="Genomic_DNA"/>
</dbReference>
<feature type="domain" description="Outer membrane protein beta-barrel" evidence="3">
    <location>
        <begin position="26"/>
        <end position="178"/>
    </location>
</feature>
<name>A0A2S3QVE6_VIBVL</name>
<proteinExistence type="predicted"/>
<dbReference type="SUPFAM" id="SSF56925">
    <property type="entry name" value="OMPA-like"/>
    <property type="match status" value="1"/>
</dbReference>
<evidence type="ECO:0000256" key="2">
    <source>
        <dbReference type="SAM" id="SignalP"/>
    </source>
</evidence>
<gene>
    <name evidence="4" type="ORF">CRN52_22870</name>
</gene>
<feature type="signal peptide" evidence="2">
    <location>
        <begin position="1"/>
        <end position="19"/>
    </location>
</feature>
<dbReference type="InterPro" id="IPR011250">
    <property type="entry name" value="OMP/PagP_B-barrel"/>
</dbReference>
<dbReference type="Gene3D" id="2.40.160.20">
    <property type="match status" value="1"/>
</dbReference>
<evidence type="ECO:0000256" key="1">
    <source>
        <dbReference type="ARBA" id="ARBA00022729"/>
    </source>
</evidence>
<organism evidence="4 5">
    <name type="scientific">Vibrio vulnificus</name>
    <dbReference type="NCBI Taxonomy" id="672"/>
    <lineage>
        <taxon>Bacteria</taxon>
        <taxon>Pseudomonadati</taxon>
        <taxon>Pseudomonadota</taxon>
        <taxon>Gammaproteobacteria</taxon>
        <taxon>Vibrionales</taxon>
        <taxon>Vibrionaceae</taxon>
        <taxon>Vibrio</taxon>
    </lineage>
</organism>
<protein>
    <recommendedName>
        <fullName evidence="3">Outer membrane protein beta-barrel domain-containing protein</fullName>
    </recommendedName>
</protein>